<feature type="transmembrane region" description="Helical" evidence="1">
    <location>
        <begin position="12"/>
        <end position="37"/>
    </location>
</feature>
<organism evidence="2 3">
    <name type="scientific">Tanacetum coccineum</name>
    <dbReference type="NCBI Taxonomy" id="301880"/>
    <lineage>
        <taxon>Eukaryota</taxon>
        <taxon>Viridiplantae</taxon>
        <taxon>Streptophyta</taxon>
        <taxon>Embryophyta</taxon>
        <taxon>Tracheophyta</taxon>
        <taxon>Spermatophyta</taxon>
        <taxon>Magnoliopsida</taxon>
        <taxon>eudicotyledons</taxon>
        <taxon>Gunneridae</taxon>
        <taxon>Pentapetalae</taxon>
        <taxon>asterids</taxon>
        <taxon>campanulids</taxon>
        <taxon>Asterales</taxon>
        <taxon>Asteraceae</taxon>
        <taxon>Asteroideae</taxon>
        <taxon>Anthemideae</taxon>
        <taxon>Anthemidinae</taxon>
        <taxon>Tanacetum</taxon>
    </lineage>
</organism>
<protein>
    <submittedName>
        <fullName evidence="2">Uncharacterized protein</fullName>
    </submittedName>
</protein>
<keyword evidence="1" id="KW-0472">Membrane</keyword>
<reference evidence="2" key="2">
    <citation type="submission" date="2022-01" db="EMBL/GenBank/DDBJ databases">
        <authorList>
            <person name="Yamashiro T."/>
            <person name="Shiraishi A."/>
            <person name="Satake H."/>
            <person name="Nakayama K."/>
        </authorList>
    </citation>
    <scope>NUCLEOTIDE SEQUENCE</scope>
</reference>
<sequence>MIKNGGNGSFRVVFPLVRLVSLLQGFNSLGLHFLNFFNDPRIIREQRISAYNGYRGGCVVQVLKGTSKGGVQAKNPDVGVYRSRLKCWICLSAAAAVWSKKKHMWPSILTMKRSKLLSQLLP</sequence>
<evidence type="ECO:0000256" key="1">
    <source>
        <dbReference type="SAM" id="Phobius"/>
    </source>
</evidence>
<keyword evidence="3" id="KW-1185">Reference proteome</keyword>
<name>A0ABQ4Y2J2_9ASTR</name>
<evidence type="ECO:0000313" key="3">
    <source>
        <dbReference type="Proteomes" id="UP001151760"/>
    </source>
</evidence>
<reference evidence="2" key="1">
    <citation type="journal article" date="2022" name="Int. J. Mol. Sci.">
        <title>Draft Genome of Tanacetum Coccineum: Genomic Comparison of Closely Related Tanacetum-Family Plants.</title>
        <authorList>
            <person name="Yamashiro T."/>
            <person name="Shiraishi A."/>
            <person name="Nakayama K."/>
            <person name="Satake H."/>
        </authorList>
    </citation>
    <scope>NUCLEOTIDE SEQUENCE</scope>
</reference>
<dbReference type="EMBL" id="BQNB010010016">
    <property type="protein sequence ID" value="GJS71570.1"/>
    <property type="molecule type" value="Genomic_DNA"/>
</dbReference>
<evidence type="ECO:0000313" key="2">
    <source>
        <dbReference type="EMBL" id="GJS71570.1"/>
    </source>
</evidence>
<gene>
    <name evidence="2" type="ORF">Tco_0704411</name>
</gene>
<dbReference type="Proteomes" id="UP001151760">
    <property type="component" value="Unassembled WGS sequence"/>
</dbReference>
<keyword evidence="1" id="KW-0812">Transmembrane</keyword>
<comment type="caution">
    <text evidence="2">The sequence shown here is derived from an EMBL/GenBank/DDBJ whole genome shotgun (WGS) entry which is preliminary data.</text>
</comment>
<proteinExistence type="predicted"/>
<keyword evidence="1" id="KW-1133">Transmembrane helix</keyword>
<accession>A0ABQ4Y2J2</accession>